<comment type="pathway">
    <text evidence="2">Nucleotide-sugar biosynthesis; GDP-L-fucose biosynthesis via de novo pathway; GDP-L-fucose from GDP-alpha-D-mannose: step 1/2.</text>
</comment>
<accession>A0AAV4DRJ7</accession>
<evidence type="ECO:0000256" key="6">
    <source>
        <dbReference type="ARBA" id="ARBA00031085"/>
    </source>
</evidence>
<dbReference type="GO" id="GO:0042351">
    <property type="term" value="P:'de novo' GDP-L-fucose biosynthetic process"/>
    <property type="evidence" value="ECO:0007669"/>
    <property type="project" value="TreeGrafter"/>
</dbReference>
<comment type="similarity">
    <text evidence="3">Belongs to the NAD(P)-dependent epimerase/dehydratase family. GDP-mannose 4,6-dehydratase subfamily.</text>
</comment>
<keyword evidence="9" id="KW-1185">Reference proteome</keyword>
<evidence type="ECO:0000313" key="8">
    <source>
        <dbReference type="EMBL" id="GFO46688.1"/>
    </source>
</evidence>
<evidence type="ECO:0000259" key="7">
    <source>
        <dbReference type="Pfam" id="PF16363"/>
    </source>
</evidence>
<dbReference type="InterPro" id="IPR036291">
    <property type="entry name" value="NAD(P)-bd_dom_sf"/>
</dbReference>
<dbReference type="InterPro" id="IPR016040">
    <property type="entry name" value="NAD(P)-bd_dom"/>
</dbReference>
<dbReference type="PANTHER" id="PTHR43715">
    <property type="entry name" value="GDP-MANNOSE 4,6-DEHYDRATASE"/>
    <property type="match status" value="1"/>
</dbReference>
<evidence type="ECO:0000256" key="1">
    <source>
        <dbReference type="ARBA" id="ARBA00001937"/>
    </source>
</evidence>
<dbReference type="AlphaFoldDB" id="A0AAV4DRJ7"/>
<feature type="domain" description="NAD(P)-binding" evidence="7">
    <location>
        <begin position="1"/>
        <end position="100"/>
    </location>
</feature>
<evidence type="ECO:0000313" key="9">
    <source>
        <dbReference type="Proteomes" id="UP000735302"/>
    </source>
</evidence>
<dbReference type="Pfam" id="PF16363">
    <property type="entry name" value="GDP_Man_Dehyd"/>
    <property type="match status" value="1"/>
</dbReference>
<dbReference type="PANTHER" id="PTHR43715:SF1">
    <property type="entry name" value="GDP-MANNOSE 4,6 DEHYDRATASE"/>
    <property type="match status" value="1"/>
</dbReference>
<protein>
    <recommendedName>
        <fullName evidence="4">GDP-mannose 4,6-dehydratase</fullName>
        <ecNumber evidence="4">4.2.1.47</ecNumber>
    </recommendedName>
    <alternativeName>
        <fullName evidence="6">GDP-D-mannose dehydratase</fullName>
    </alternativeName>
</protein>
<sequence>MWLMLQAEKPDDYVVATGETHSVREFVEESFKVVGRTIVWEGEGANEVGKDQASGDILVRINPKFYRPTEVDLLLGDPTKAHNELKWEKKYDFPSLVKEMVEADLELMKKNPTA</sequence>
<dbReference type="Proteomes" id="UP000735302">
    <property type="component" value="Unassembled WGS sequence"/>
</dbReference>
<dbReference type="Gene3D" id="3.40.50.720">
    <property type="entry name" value="NAD(P)-binding Rossmann-like Domain"/>
    <property type="match status" value="1"/>
</dbReference>
<gene>
    <name evidence="8" type="ORF">PoB_007319300</name>
</gene>
<keyword evidence="5" id="KW-0456">Lyase</keyword>
<dbReference type="SUPFAM" id="SSF51735">
    <property type="entry name" value="NAD(P)-binding Rossmann-fold domains"/>
    <property type="match status" value="1"/>
</dbReference>
<dbReference type="GO" id="GO:0008446">
    <property type="term" value="F:GDP-mannose 4,6-dehydratase activity"/>
    <property type="evidence" value="ECO:0007669"/>
    <property type="project" value="UniProtKB-EC"/>
</dbReference>
<organism evidence="8 9">
    <name type="scientific">Plakobranchus ocellatus</name>
    <dbReference type="NCBI Taxonomy" id="259542"/>
    <lineage>
        <taxon>Eukaryota</taxon>
        <taxon>Metazoa</taxon>
        <taxon>Spiralia</taxon>
        <taxon>Lophotrochozoa</taxon>
        <taxon>Mollusca</taxon>
        <taxon>Gastropoda</taxon>
        <taxon>Heterobranchia</taxon>
        <taxon>Euthyneura</taxon>
        <taxon>Panpulmonata</taxon>
        <taxon>Sacoglossa</taxon>
        <taxon>Placobranchoidea</taxon>
        <taxon>Plakobranchidae</taxon>
        <taxon>Plakobranchus</taxon>
    </lineage>
</organism>
<evidence type="ECO:0000256" key="3">
    <source>
        <dbReference type="ARBA" id="ARBA00009263"/>
    </source>
</evidence>
<dbReference type="InterPro" id="IPR006368">
    <property type="entry name" value="GDP_Man_deHydtase"/>
</dbReference>
<dbReference type="EMBL" id="BLXT01008205">
    <property type="protein sequence ID" value="GFO46688.1"/>
    <property type="molecule type" value="Genomic_DNA"/>
</dbReference>
<name>A0AAV4DRJ7_9GAST</name>
<dbReference type="Gene3D" id="3.90.25.10">
    <property type="entry name" value="UDP-galactose 4-epimerase, domain 1"/>
    <property type="match status" value="1"/>
</dbReference>
<evidence type="ECO:0000256" key="2">
    <source>
        <dbReference type="ARBA" id="ARBA00004912"/>
    </source>
</evidence>
<dbReference type="EC" id="4.2.1.47" evidence="4"/>
<comment type="caution">
    <text evidence="8">The sequence shown here is derived from an EMBL/GenBank/DDBJ whole genome shotgun (WGS) entry which is preliminary data.</text>
</comment>
<evidence type="ECO:0000256" key="4">
    <source>
        <dbReference type="ARBA" id="ARBA00011989"/>
    </source>
</evidence>
<reference evidence="8 9" key="1">
    <citation type="journal article" date="2021" name="Elife">
        <title>Chloroplast acquisition without the gene transfer in kleptoplastic sea slugs, Plakobranchus ocellatus.</title>
        <authorList>
            <person name="Maeda T."/>
            <person name="Takahashi S."/>
            <person name="Yoshida T."/>
            <person name="Shimamura S."/>
            <person name="Takaki Y."/>
            <person name="Nagai Y."/>
            <person name="Toyoda A."/>
            <person name="Suzuki Y."/>
            <person name="Arimoto A."/>
            <person name="Ishii H."/>
            <person name="Satoh N."/>
            <person name="Nishiyama T."/>
            <person name="Hasebe M."/>
            <person name="Maruyama T."/>
            <person name="Minagawa J."/>
            <person name="Obokata J."/>
            <person name="Shigenobu S."/>
        </authorList>
    </citation>
    <scope>NUCLEOTIDE SEQUENCE [LARGE SCALE GENOMIC DNA]</scope>
</reference>
<proteinExistence type="inferred from homology"/>
<comment type="cofactor">
    <cofactor evidence="1">
        <name>NADP(+)</name>
        <dbReference type="ChEBI" id="CHEBI:58349"/>
    </cofactor>
</comment>
<evidence type="ECO:0000256" key="5">
    <source>
        <dbReference type="ARBA" id="ARBA00023239"/>
    </source>
</evidence>